<dbReference type="Gene3D" id="3.40.50.1010">
    <property type="entry name" value="5'-nuclease"/>
    <property type="match status" value="1"/>
</dbReference>
<dbReference type="CDD" id="cd09873">
    <property type="entry name" value="PIN_Pae0151-like"/>
    <property type="match status" value="1"/>
</dbReference>
<keyword evidence="2" id="KW-0540">Nuclease</keyword>
<dbReference type="GO" id="GO:0046872">
    <property type="term" value="F:metal ion binding"/>
    <property type="evidence" value="ECO:0007669"/>
    <property type="project" value="UniProtKB-KW"/>
</dbReference>
<dbReference type="InterPro" id="IPR044153">
    <property type="entry name" value="PIN_Pae0151-like"/>
</dbReference>
<keyword evidence="5" id="KW-0460">Magnesium</keyword>
<dbReference type="Pfam" id="PF01850">
    <property type="entry name" value="PIN"/>
    <property type="match status" value="1"/>
</dbReference>
<sequence>MKNEQIGSFVQIVDASVIAHALVTPDEIGEQARLFLNQASQIVSPDCLYSEVMAALRKMWLRKAISDGVFLQAVNDVQLMRIYIVDTPQLLGRAYELRHNVGAYDAMYVALAEVLQCPLITTDVRLSNAAGVRCEIELLAA</sequence>
<dbReference type="AlphaFoldDB" id="A0A6J6LNE8"/>
<reference evidence="7" key="1">
    <citation type="submission" date="2020-05" db="EMBL/GenBank/DDBJ databases">
        <authorList>
            <person name="Chiriac C."/>
            <person name="Salcher M."/>
            <person name="Ghai R."/>
            <person name="Kavagutti S V."/>
        </authorList>
    </citation>
    <scope>NUCLEOTIDE SEQUENCE</scope>
</reference>
<gene>
    <name evidence="7" type="ORF">UFOPK2214_01320</name>
</gene>
<dbReference type="EMBL" id="CAEZWJ010000058">
    <property type="protein sequence ID" value="CAB4662299.1"/>
    <property type="molecule type" value="Genomic_DNA"/>
</dbReference>
<proteinExistence type="inferred from homology"/>
<evidence type="ECO:0000256" key="5">
    <source>
        <dbReference type="ARBA" id="ARBA00022842"/>
    </source>
</evidence>
<feature type="domain" description="PIN" evidence="6">
    <location>
        <begin position="12"/>
        <end position="131"/>
    </location>
</feature>
<evidence type="ECO:0000256" key="3">
    <source>
        <dbReference type="ARBA" id="ARBA00022723"/>
    </source>
</evidence>
<name>A0A6J6LNE8_9ZZZZ</name>
<dbReference type="PANTHER" id="PTHR35901">
    <property type="entry name" value="RIBONUCLEASE VAPC3"/>
    <property type="match status" value="1"/>
</dbReference>
<keyword evidence="1" id="KW-1277">Toxin-antitoxin system</keyword>
<dbReference type="GO" id="GO:0016787">
    <property type="term" value="F:hydrolase activity"/>
    <property type="evidence" value="ECO:0007669"/>
    <property type="project" value="UniProtKB-KW"/>
</dbReference>
<accession>A0A6J6LNE8</accession>
<dbReference type="PANTHER" id="PTHR35901:SF1">
    <property type="entry name" value="EXONUCLEASE VAPC9"/>
    <property type="match status" value="1"/>
</dbReference>
<dbReference type="SUPFAM" id="SSF88723">
    <property type="entry name" value="PIN domain-like"/>
    <property type="match status" value="1"/>
</dbReference>
<dbReference type="InterPro" id="IPR002716">
    <property type="entry name" value="PIN_dom"/>
</dbReference>
<evidence type="ECO:0000256" key="4">
    <source>
        <dbReference type="ARBA" id="ARBA00022801"/>
    </source>
</evidence>
<organism evidence="7">
    <name type="scientific">freshwater metagenome</name>
    <dbReference type="NCBI Taxonomy" id="449393"/>
    <lineage>
        <taxon>unclassified sequences</taxon>
        <taxon>metagenomes</taxon>
        <taxon>ecological metagenomes</taxon>
    </lineage>
</organism>
<evidence type="ECO:0000256" key="1">
    <source>
        <dbReference type="ARBA" id="ARBA00022649"/>
    </source>
</evidence>
<evidence type="ECO:0000259" key="6">
    <source>
        <dbReference type="Pfam" id="PF01850"/>
    </source>
</evidence>
<evidence type="ECO:0000256" key="2">
    <source>
        <dbReference type="ARBA" id="ARBA00022722"/>
    </source>
</evidence>
<keyword evidence="4" id="KW-0378">Hydrolase</keyword>
<dbReference type="InterPro" id="IPR051619">
    <property type="entry name" value="TypeII_TA_RNase_PINc/VapC"/>
</dbReference>
<dbReference type="GO" id="GO:0004540">
    <property type="term" value="F:RNA nuclease activity"/>
    <property type="evidence" value="ECO:0007669"/>
    <property type="project" value="InterPro"/>
</dbReference>
<dbReference type="InterPro" id="IPR022907">
    <property type="entry name" value="VapC_family"/>
</dbReference>
<protein>
    <submittedName>
        <fullName evidence="7">Unannotated protein</fullName>
    </submittedName>
</protein>
<keyword evidence="3" id="KW-0479">Metal-binding</keyword>
<dbReference type="HAMAP" id="MF_00265">
    <property type="entry name" value="VapC_Nob1"/>
    <property type="match status" value="1"/>
</dbReference>
<dbReference type="InterPro" id="IPR029060">
    <property type="entry name" value="PIN-like_dom_sf"/>
</dbReference>
<evidence type="ECO:0000313" key="7">
    <source>
        <dbReference type="EMBL" id="CAB4662299.1"/>
    </source>
</evidence>